<evidence type="ECO:0000313" key="6">
    <source>
        <dbReference type="Proteomes" id="UP000179616"/>
    </source>
</evidence>
<feature type="domain" description="HTH araC/xylS-type" evidence="4">
    <location>
        <begin position="154"/>
        <end position="251"/>
    </location>
</feature>
<dbReference type="InterPro" id="IPR018060">
    <property type="entry name" value="HTH_AraC"/>
</dbReference>
<keyword evidence="1" id="KW-0805">Transcription regulation</keyword>
<dbReference type="EMBL" id="MLIK01000004">
    <property type="protein sequence ID" value="OHU30998.1"/>
    <property type="molecule type" value="Genomic_DNA"/>
</dbReference>
<keyword evidence="2" id="KW-0238">DNA-binding</keyword>
<dbReference type="GO" id="GO:0043565">
    <property type="term" value="F:sequence-specific DNA binding"/>
    <property type="evidence" value="ECO:0007669"/>
    <property type="project" value="InterPro"/>
</dbReference>
<evidence type="ECO:0000313" key="5">
    <source>
        <dbReference type="EMBL" id="OHU30998.1"/>
    </source>
</evidence>
<dbReference type="PROSITE" id="PS01124">
    <property type="entry name" value="HTH_ARAC_FAMILY_2"/>
    <property type="match status" value="1"/>
</dbReference>
<dbReference type="OrthoDB" id="2039152at2"/>
<dbReference type="STRING" id="948102.BKG76_04690"/>
<dbReference type="InterPro" id="IPR009057">
    <property type="entry name" value="Homeodomain-like_sf"/>
</dbReference>
<dbReference type="AlphaFoldDB" id="A0A1S1LF27"/>
<name>A0A1S1LF27_9MYCO</name>
<dbReference type="GeneID" id="57166089"/>
<gene>
    <name evidence="5" type="ORF">BKG76_04690</name>
</gene>
<dbReference type="InterPro" id="IPR003313">
    <property type="entry name" value="AraC-bd"/>
</dbReference>
<keyword evidence="3" id="KW-0804">Transcription</keyword>
<organism evidence="5 6">
    <name type="scientific">Mycobacteroides franklinii</name>
    <dbReference type="NCBI Taxonomy" id="948102"/>
    <lineage>
        <taxon>Bacteria</taxon>
        <taxon>Bacillati</taxon>
        <taxon>Actinomycetota</taxon>
        <taxon>Actinomycetes</taxon>
        <taxon>Mycobacteriales</taxon>
        <taxon>Mycobacteriaceae</taxon>
        <taxon>Mycobacteroides</taxon>
    </lineage>
</organism>
<dbReference type="CDD" id="cd06124">
    <property type="entry name" value="cupin_NimR-like_N"/>
    <property type="match status" value="1"/>
</dbReference>
<comment type="caution">
    <text evidence="5">The sequence shown here is derived from an EMBL/GenBank/DDBJ whole genome shotgun (WGS) entry which is preliminary data.</text>
</comment>
<evidence type="ECO:0000259" key="4">
    <source>
        <dbReference type="PROSITE" id="PS01124"/>
    </source>
</evidence>
<dbReference type="InterPro" id="IPR014710">
    <property type="entry name" value="RmlC-like_jellyroll"/>
</dbReference>
<dbReference type="RefSeq" id="WP_070936380.1">
    <property type="nucleotide sequence ID" value="NZ_MLIK01000004.1"/>
</dbReference>
<evidence type="ECO:0000256" key="3">
    <source>
        <dbReference type="ARBA" id="ARBA00023163"/>
    </source>
</evidence>
<dbReference type="SUPFAM" id="SSF46689">
    <property type="entry name" value="Homeodomain-like"/>
    <property type="match status" value="1"/>
</dbReference>
<dbReference type="Gene3D" id="1.10.10.60">
    <property type="entry name" value="Homeodomain-like"/>
    <property type="match status" value="1"/>
</dbReference>
<accession>A0A1S1LF27</accession>
<dbReference type="Gene3D" id="2.60.120.10">
    <property type="entry name" value="Jelly Rolls"/>
    <property type="match status" value="1"/>
</dbReference>
<dbReference type="PANTHER" id="PTHR11019:SF159">
    <property type="entry name" value="TRANSCRIPTIONAL REGULATOR-RELATED"/>
    <property type="match status" value="1"/>
</dbReference>
<proteinExistence type="predicted"/>
<dbReference type="Pfam" id="PF02311">
    <property type="entry name" value="AraC_binding"/>
    <property type="match status" value="1"/>
</dbReference>
<dbReference type="InterPro" id="IPR011051">
    <property type="entry name" value="RmlC_Cupin_sf"/>
</dbReference>
<evidence type="ECO:0000256" key="2">
    <source>
        <dbReference type="ARBA" id="ARBA00023125"/>
    </source>
</evidence>
<dbReference type="SMART" id="SM00342">
    <property type="entry name" value="HTH_ARAC"/>
    <property type="match status" value="1"/>
</dbReference>
<dbReference type="GO" id="GO:0003700">
    <property type="term" value="F:DNA-binding transcription factor activity"/>
    <property type="evidence" value="ECO:0007669"/>
    <property type="project" value="InterPro"/>
</dbReference>
<sequence length="251" mass="27759">MRNVPLADVDDLPHDVLPISTDYTNGQLLDWHQHRRAQFLYGTTGTMIVDTDAGTWTVPTRRAVMIPARTRHRVRMLEVRTGSLYIEPSAVPWWPSSCVVVDVSPLMHELLSAAADLAADYDRSGRDGALTALLLHELAFFTALPLHVDMPRSADLAELCRAYLDAPEVSVSNAQWALRLNTSERSLTRRFRDEVALSPAAWRVRARLLAAVPLLRDHSVTQVAGRLGYATPAAFSYAFGRAFGIAPSTIS</sequence>
<dbReference type="PANTHER" id="PTHR11019">
    <property type="entry name" value="HTH-TYPE TRANSCRIPTIONAL REGULATOR NIMR"/>
    <property type="match status" value="1"/>
</dbReference>
<dbReference type="SUPFAM" id="SSF51182">
    <property type="entry name" value="RmlC-like cupins"/>
    <property type="match status" value="1"/>
</dbReference>
<dbReference type="Pfam" id="PF12833">
    <property type="entry name" value="HTH_18"/>
    <property type="match status" value="1"/>
</dbReference>
<reference evidence="5 6" key="1">
    <citation type="submission" date="2016-10" db="EMBL/GenBank/DDBJ databases">
        <title>Evaluation of Human, Veterinary and Environmental Mycobacterium chelonae Isolates by Core Genome Phylogenomic Analysis, Targeted Gene Comparison, and Anti-microbial Susceptibility Patterns: A Tale of Mistaken Identities.</title>
        <authorList>
            <person name="Fogelson S.B."/>
            <person name="Camus A.C."/>
            <person name="Lorenz W."/>
            <person name="Vasireddy R."/>
            <person name="Vasireddy S."/>
            <person name="Smith T."/>
            <person name="Brown-Elliott B.A."/>
            <person name="Wallace R.J.Jr."/>
            <person name="Hasan N.A."/>
            <person name="Reischl U."/>
            <person name="Sanchez S."/>
        </authorList>
    </citation>
    <scope>NUCLEOTIDE SEQUENCE [LARGE SCALE GENOMIC DNA]</scope>
    <source>
        <strain evidence="5 6">1559</strain>
    </source>
</reference>
<protein>
    <submittedName>
        <fullName evidence="5">AraC family transcriptional regulator</fullName>
    </submittedName>
</protein>
<evidence type="ECO:0000256" key="1">
    <source>
        <dbReference type="ARBA" id="ARBA00023015"/>
    </source>
</evidence>
<dbReference type="Proteomes" id="UP000179616">
    <property type="component" value="Unassembled WGS sequence"/>
</dbReference>